<reference evidence="10" key="1">
    <citation type="submission" date="2021-01" db="EMBL/GenBank/DDBJ databases">
        <title>Description of Breznakiella homolactica.</title>
        <authorList>
            <person name="Song Y."/>
            <person name="Brune A."/>
        </authorList>
    </citation>
    <scope>NUCLEOTIDE SEQUENCE</scope>
    <source>
        <strain evidence="10">RmG30</strain>
    </source>
</reference>
<dbReference type="AlphaFoldDB" id="A0A7T7XQ92"/>
<organism evidence="10 11">
    <name type="scientific">Breznakiella homolactica</name>
    <dbReference type="NCBI Taxonomy" id="2798577"/>
    <lineage>
        <taxon>Bacteria</taxon>
        <taxon>Pseudomonadati</taxon>
        <taxon>Spirochaetota</taxon>
        <taxon>Spirochaetia</taxon>
        <taxon>Spirochaetales</taxon>
        <taxon>Breznakiellaceae</taxon>
        <taxon>Breznakiella</taxon>
    </lineage>
</organism>
<evidence type="ECO:0000256" key="1">
    <source>
        <dbReference type="ARBA" id="ARBA00022670"/>
    </source>
</evidence>
<dbReference type="RefSeq" id="WP_215627706.1">
    <property type="nucleotide sequence ID" value="NZ_CP067089.2"/>
</dbReference>
<dbReference type="GO" id="GO:0004181">
    <property type="term" value="F:metallocarboxypeptidase activity"/>
    <property type="evidence" value="ECO:0007669"/>
    <property type="project" value="InterPro"/>
</dbReference>
<dbReference type="CDD" id="cd09607">
    <property type="entry name" value="M3B_PepF"/>
    <property type="match status" value="1"/>
</dbReference>
<keyword evidence="1 6" id="KW-0645">Protease</keyword>
<evidence type="ECO:0000256" key="2">
    <source>
        <dbReference type="ARBA" id="ARBA00022723"/>
    </source>
</evidence>
<dbReference type="SUPFAM" id="SSF55486">
    <property type="entry name" value="Metalloproteases ('zincins'), catalytic domain"/>
    <property type="match status" value="1"/>
</dbReference>
<evidence type="ECO:0000256" key="3">
    <source>
        <dbReference type="ARBA" id="ARBA00022801"/>
    </source>
</evidence>
<keyword evidence="4 6" id="KW-0862">Zinc</keyword>
<gene>
    <name evidence="10" type="ORF">JFL75_05640</name>
</gene>
<evidence type="ECO:0000256" key="7">
    <source>
        <dbReference type="SAM" id="MobiDB-lite"/>
    </source>
</evidence>
<proteinExistence type="inferred from homology"/>
<dbReference type="Pfam" id="PF08439">
    <property type="entry name" value="Peptidase_M3_N"/>
    <property type="match status" value="1"/>
</dbReference>
<evidence type="ECO:0000259" key="8">
    <source>
        <dbReference type="Pfam" id="PF01432"/>
    </source>
</evidence>
<dbReference type="InterPro" id="IPR011977">
    <property type="entry name" value="Pept_M3B_clade3"/>
</dbReference>
<dbReference type="Proteomes" id="UP000595917">
    <property type="component" value="Chromosome"/>
</dbReference>
<feature type="region of interest" description="Disordered" evidence="7">
    <location>
        <begin position="1"/>
        <end position="23"/>
    </location>
</feature>
<evidence type="ECO:0000256" key="5">
    <source>
        <dbReference type="ARBA" id="ARBA00023049"/>
    </source>
</evidence>
<dbReference type="InterPro" id="IPR013647">
    <property type="entry name" value="OligopepF_N_dom"/>
</dbReference>
<keyword evidence="11" id="KW-1185">Reference proteome</keyword>
<accession>A0A7T7XQ92</accession>
<dbReference type="InterPro" id="IPR034006">
    <property type="entry name" value="M3B_PepF_2"/>
</dbReference>
<dbReference type="InterPro" id="IPR001333">
    <property type="entry name" value="Peptidase_M32_Taq"/>
</dbReference>
<name>A0A7T7XQ92_9SPIR</name>
<evidence type="ECO:0000256" key="4">
    <source>
        <dbReference type="ARBA" id="ARBA00022833"/>
    </source>
</evidence>
<keyword evidence="5 6" id="KW-0482">Metalloprotease</keyword>
<dbReference type="Gene3D" id="1.10.1370.20">
    <property type="entry name" value="Oligoendopeptidase f, C-terminal domain"/>
    <property type="match status" value="1"/>
</dbReference>
<keyword evidence="2 6" id="KW-0479">Metal-binding</keyword>
<dbReference type="PANTHER" id="PTHR34217">
    <property type="entry name" value="METAL-DEPENDENT CARBOXYPEPTIDASE"/>
    <property type="match status" value="1"/>
</dbReference>
<sequence>MGIGSESSPVRAPDETAGQETAALPRWDLRSVYTSFDAPEYSRDKELIEKKAGRLLDLLSEPMPANGEEAADYILSLIHAYEEAGDIGENLEAYASAVFTTDTGSSRALNEVNALETLLLPLGKAIVTFRSKLAAEKEKIFSFLENDPRYKPYVFFLREAIAKAEYQMAPEMEDLANDLARSGGDAWGRLQEAISSSADTLWDRNTGERKTVIALRDLAHNPDRMVRRRAYEAELGVWKSMEIPMAAALNGVKGTAITVDKRRGWKTALEKSLFQSRISGKTFLALIASLENSLPMFRQYLKTKAKILGIDSCAFYDLFAPVGTSGKKWTWDEAKEFIIRHFASFDSGMGIFARHAFEFSWIDAEGRNGKVGGAYCTDFPLTGESRILCNFEGSFDSVTTVAHELGHAWHHELIKDLPRTQSSYPMTLAETASIFAETVVFEAAMKEAPAAERLGLIEGSIKDSCQVIVDILSRFYFERELFQRREKGELSPAELCDIMTEAQKATYGGGLDETLLHPYMWAVKGHYYSPALAFYNYPYAFGQLFSLGLYAKAKEEGPGFADSYRTLLRETGRSSAEQVARLAGFDLEDTAFWDSGMAVIRQRIAEFEDLANPAK</sequence>
<dbReference type="NCBIfam" id="TIGR02290">
    <property type="entry name" value="M3_fam_3"/>
    <property type="match status" value="1"/>
</dbReference>
<dbReference type="KEGG" id="bhc:JFL75_05640"/>
<dbReference type="InterPro" id="IPR042088">
    <property type="entry name" value="OligoPept_F_C"/>
</dbReference>
<protein>
    <submittedName>
        <fullName evidence="10">M3 family oligoendopeptidase</fullName>
    </submittedName>
</protein>
<comment type="cofactor">
    <cofactor evidence="6">
        <name>Zn(2+)</name>
        <dbReference type="ChEBI" id="CHEBI:29105"/>
    </cofactor>
    <text evidence="6">Binds 1 zinc ion.</text>
</comment>
<dbReference type="EMBL" id="CP067089">
    <property type="protein sequence ID" value="QQO10402.1"/>
    <property type="molecule type" value="Genomic_DNA"/>
</dbReference>
<evidence type="ECO:0000256" key="6">
    <source>
        <dbReference type="RuleBase" id="RU003435"/>
    </source>
</evidence>
<dbReference type="InterPro" id="IPR001567">
    <property type="entry name" value="Pept_M3A_M3B_dom"/>
</dbReference>
<evidence type="ECO:0000313" key="10">
    <source>
        <dbReference type="EMBL" id="QQO10402.1"/>
    </source>
</evidence>
<dbReference type="PANTHER" id="PTHR34217:SF1">
    <property type="entry name" value="CARBOXYPEPTIDASE 1"/>
    <property type="match status" value="1"/>
</dbReference>
<dbReference type="GO" id="GO:0046872">
    <property type="term" value="F:metal ion binding"/>
    <property type="evidence" value="ECO:0007669"/>
    <property type="project" value="UniProtKB-UniRule"/>
</dbReference>
<keyword evidence="3 6" id="KW-0378">Hydrolase</keyword>
<dbReference type="Gene3D" id="1.20.140.70">
    <property type="entry name" value="Oligopeptidase f, N-terminal domain"/>
    <property type="match status" value="1"/>
</dbReference>
<feature type="domain" description="Peptidase M3A/M3B catalytic" evidence="8">
    <location>
        <begin position="218"/>
        <end position="597"/>
    </location>
</feature>
<dbReference type="GO" id="GO:0004222">
    <property type="term" value="F:metalloendopeptidase activity"/>
    <property type="evidence" value="ECO:0007669"/>
    <property type="project" value="InterPro"/>
</dbReference>
<dbReference type="GO" id="GO:0006508">
    <property type="term" value="P:proteolysis"/>
    <property type="evidence" value="ECO:0007669"/>
    <property type="project" value="UniProtKB-KW"/>
</dbReference>
<feature type="domain" description="Oligopeptidase F N-terminal" evidence="9">
    <location>
        <begin position="133"/>
        <end position="196"/>
    </location>
</feature>
<dbReference type="Pfam" id="PF01432">
    <property type="entry name" value="Peptidase_M3"/>
    <property type="match status" value="1"/>
</dbReference>
<evidence type="ECO:0000313" key="11">
    <source>
        <dbReference type="Proteomes" id="UP000595917"/>
    </source>
</evidence>
<evidence type="ECO:0000259" key="9">
    <source>
        <dbReference type="Pfam" id="PF08439"/>
    </source>
</evidence>
<comment type="similarity">
    <text evidence="6">Belongs to the peptidase M3 family.</text>
</comment>